<comment type="subcellular location">
    <subcellularLocation>
        <location evidence="1">Nucleus</location>
    </subcellularLocation>
</comment>
<sequence length="357" mass="39895">MEAQTMQSSNNTPIIPTTHEVDASLSNCEVVACGTVVASTPTVPSQMPSQSKKPRGCSKRLSMDERYRVRELYCNGIPKLRIARMLNLNWRTVQKIAKKVDAGITDLSPLRPSRTVATRQNKTEILDGTEVASTSNFQPHNYNDVLQISQSPLPQQNSILVLNGLPSTELNGKKFPVSEDELQNIKEEYLTMKQETDELTEAMEEETSSISVKSELKDDLDDHIIDVVTPEPEERRVRTKKSVAEALRAKRAAALGTGNVSTNIIYTSTTEANVNPNVNANMNANNTVHRILVPLDQVSARYSILMKVKCVCWYDVGFTLQDIVRLFEAEFGEEFQAPPLEIIKFWHERLCTTGSVV</sequence>
<dbReference type="SUPFAM" id="SSF46689">
    <property type="entry name" value="Homeodomain-like"/>
    <property type="match status" value="1"/>
</dbReference>
<dbReference type="WBParaSite" id="ACRNAN_Path_764.g2896.t1">
    <property type="protein sequence ID" value="ACRNAN_Path_764.g2896.t1"/>
    <property type="gene ID" value="ACRNAN_Path_764.g2896"/>
</dbReference>
<name>A0A914CBD9_9BILA</name>
<dbReference type="InterPro" id="IPR009057">
    <property type="entry name" value="Homeodomain-like_sf"/>
</dbReference>
<reference evidence="3" key="1">
    <citation type="submission" date="2022-11" db="UniProtKB">
        <authorList>
            <consortium name="WormBaseParasite"/>
        </authorList>
    </citation>
    <scope>IDENTIFICATION</scope>
</reference>
<proteinExistence type="predicted"/>
<dbReference type="Proteomes" id="UP000887540">
    <property type="component" value="Unplaced"/>
</dbReference>
<keyword evidence="2" id="KW-1185">Reference proteome</keyword>
<evidence type="ECO:0000256" key="1">
    <source>
        <dbReference type="ARBA" id="ARBA00004123"/>
    </source>
</evidence>
<dbReference type="AlphaFoldDB" id="A0A914CBD9"/>
<protein>
    <submittedName>
        <fullName evidence="3">Uncharacterized protein</fullName>
    </submittedName>
</protein>
<evidence type="ECO:0000313" key="3">
    <source>
        <dbReference type="WBParaSite" id="ACRNAN_Path_764.g2896.t1"/>
    </source>
</evidence>
<evidence type="ECO:0000313" key="2">
    <source>
        <dbReference type="Proteomes" id="UP000887540"/>
    </source>
</evidence>
<accession>A0A914CBD9</accession>
<dbReference type="GO" id="GO:0005634">
    <property type="term" value="C:nucleus"/>
    <property type="evidence" value="ECO:0007669"/>
    <property type="project" value="UniProtKB-SubCell"/>
</dbReference>
<organism evidence="2 3">
    <name type="scientific">Acrobeloides nanus</name>
    <dbReference type="NCBI Taxonomy" id="290746"/>
    <lineage>
        <taxon>Eukaryota</taxon>
        <taxon>Metazoa</taxon>
        <taxon>Ecdysozoa</taxon>
        <taxon>Nematoda</taxon>
        <taxon>Chromadorea</taxon>
        <taxon>Rhabditida</taxon>
        <taxon>Tylenchina</taxon>
        <taxon>Cephalobomorpha</taxon>
        <taxon>Cephaloboidea</taxon>
        <taxon>Cephalobidae</taxon>
        <taxon>Acrobeloides</taxon>
    </lineage>
</organism>